<dbReference type="PANTHER" id="PTHR43569:SF2">
    <property type="entry name" value="AMIDOHYDROLASE-RELATED DOMAIN-CONTAINING PROTEIN"/>
    <property type="match status" value="1"/>
</dbReference>
<dbReference type="Gene3D" id="3.20.20.140">
    <property type="entry name" value="Metal-dependent hydrolases"/>
    <property type="match status" value="1"/>
</dbReference>
<dbReference type="EMBL" id="CP091430">
    <property type="protein sequence ID" value="UVI29623.1"/>
    <property type="molecule type" value="Genomic_DNA"/>
</dbReference>
<evidence type="ECO:0000313" key="4">
    <source>
        <dbReference type="Proteomes" id="UP001057877"/>
    </source>
</evidence>
<name>A0ABY5SBE5_9BACL</name>
<dbReference type="Proteomes" id="UP001057877">
    <property type="component" value="Chromosome"/>
</dbReference>
<reference evidence="3" key="1">
    <citation type="submission" date="2022-01" db="EMBL/GenBank/DDBJ databases">
        <title>Paenibacillus spongiae sp. nov., isolated from marine sponge.</title>
        <authorList>
            <person name="Li Z."/>
            <person name="Zhang M."/>
        </authorList>
    </citation>
    <scope>NUCLEOTIDE SEQUENCE</scope>
    <source>
        <strain evidence="3">PHS-Z3</strain>
    </source>
</reference>
<evidence type="ECO:0000313" key="3">
    <source>
        <dbReference type="EMBL" id="UVI29623.1"/>
    </source>
</evidence>
<organism evidence="3 4">
    <name type="scientific">Paenibacillus spongiae</name>
    <dbReference type="NCBI Taxonomy" id="2909671"/>
    <lineage>
        <taxon>Bacteria</taxon>
        <taxon>Bacillati</taxon>
        <taxon>Bacillota</taxon>
        <taxon>Bacilli</taxon>
        <taxon>Bacillales</taxon>
        <taxon>Paenibacillaceae</taxon>
        <taxon>Paenibacillus</taxon>
    </lineage>
</organism>
<dbReference type="InterPro" id="IPR032466">
    <property type="entry name" value="Metal_Hydrolase"/>
</dbReference>
<proteinExistence type="inferred from homology"/>
<dbReference type="PANTHER" id="PTHR43569">
    <property type="entry name" value="AMIDOHYDROLASE"/>
    <property type="match status" value="1"/>
</dbReference>
<gene>
    <name evidence="3" type="ORF">L1F29_30115</name>
</gene>
<protein>
    <submittedName>
        <fullName evidence="3">Amidohydrolase family protein</fullName>
    </submittedName>
</protein>
<feature type="domain" description="Amidohydrolase-related" evidence="2">
    <location>
        <begin position="3"/>
        <end position="275"/>
    </location>
</feature>
<sequence>MKIDSHQHYWLTSRTDYGWLQPSVKRLYADYMPDDLRRLLNANGIDKTIIVQAAPTVAETEFMLGIAREEETVAGVVGWVDLTAPDFEQDWQRLREEPYFVGIRPMIQDLPSEWILQDIVVERLRILADEQFPLDLQANLRHLPYLVQLLEQIPHLRAVVDHLAKPDIPAGMLEPWGTQMEQIASFPNVMCKLSGMVPGTLDEPWTNEGIRPFAERAIEAFGRKRVMFGSDWPVCLLSASYDQTVSLFEACLTGEWSEEERADAYGGNAARFYRLNV</sequence>
<evidence type="ECO:0000259" key="2">
    <source>
        <dbReference type="Pfam" id="PF04909"/>
    </source>
</evidence>
<dbReference type="InterPro" id="IPR052350">
    <property type="entry name" value="Metallo-dep_Lactonases"/>
</dbReference>
<dbReference type="InterPro" id="IPR006680">
    <property type="entry name" value="Amidohydro-rel"/>
</dbReference>
<evidence type="ECO:0000256" key="1">
    <source>
        <dbReference type="ARBA" id="ARBA00038310"/>
    </source>
</evidence>
<dbReference type="RefSeq" id="WP_258385712.1">
    <property type="nucleotide sequence ID" value="NZ_CP091430.1"/>
</dbReference>
<comment type="similarity">
    <text evidence="1">Belongs to the metallo-dependent hydrolases superfamily.</text>
</comment>
<dbReference type="SUPFAM" id="SSF51556">
    <property type="entry name" value="Metallo-dependent hydrolases"/>
    <property type="match status" value="1"/>
</dbReference>
<keyword evidence="4" id="KW-1185">Reference proteome</keyword>
<accession>A0ABY5SBE5</accession>
<dbReference type="Pfam" id="PF04909">
    <property type="entry name" value="Amidohydro_2"/>
    <property type="match status" value="1"/>
</dbReference>